<evidence type="ECO:0000313" key="2">
    <source>
        <dbReference type="EMBL" id="MFD0942322.1"/>
    </source>
</evidence>
<reference evidence="3" key="1">
    <citation type="journal article" date="2019" name="Int. J. Syst. Evol. Microbiol.">
        <title>The Global Catalogue of Microorganisms (GCM) 10K type strain sequencing project: providing services to taxonomists for standard genome sequencing and annotation.</title>
        <authorList>
            <consortium name="The Broad Institute Genomics Platform"/>
            <consortium name="The Broad Institute Genome Sequencing Center for Infectious Disease"/>
            <person name="Wu L."/>
            <person name="Ma J."/>
        </authorList>
    </citation>
    <scope>NUCLEOTIDE SEQUENCE [LARGE SCALE GENOMIC DNA]</scope>
    <source>
        <strain evidence="3">CCUG 63563</strain>
    </source>
</reference>
<evidence type="ECO:0000256" key="1">
    <source>
        <dbReference type="SAM" id="Phobius"/>
    </source>
</evidence>
<keyword evidence="3" id="KW-1185">Reference proteome</keyword>
<dbReference type="EMBL" id="JBHTJF010000001">
    <property type="protein sequence ID" value="MFD0942322.1"/>
    <property type="molecule type" value="Genomic_DNA"/>
</dbReference>
<keyword evidence="1" id="KW-1133">Transmembrane helix</keyword>
<comment type="caution">
    <text evidence="2">The sequence shown here is derived from an EMBL/GenBank/DDBJ whole genome shotgun (WGS) entry which is preliminary data.</text>
</comment>
<sequence>MKWLFHLGSITFFLVLVYFLYNRGLGAIPFSLAALYFGVMSISEYRRMKKEKR</sequence>
<gene>
    <name evidence="2" type="ORF">ACFQ0V_00775</name>
</gene>
<feature type="transmembrane region" description="Helical" evidence="1">
    <location>
        <begin position="5"/>
        <end position="21"/>
    </location>
</feature>
<keyword evidence="1" id="KW-0812">Transmembrane</keyword>
<name>A0ABW3GZ42_9BACL</name>
<dbReference type="RefSeq" id="WP_381008739.1">
    <property type="nucleotide sequence ID" value="NZ_JBHTJF010000001.1"/>
</dbReference>
<feature type="transmembrane region" description="Helical" evidence="1">
    <location>
        <begin position="27"/>
        <end position="45"/>
    </location>
</feature>
<proteinExistence type="predicted"/>
<protein>
    <submittedName>
        <fullName evidence="2">Uncharacterized protein</fullName>
    </submittedName>
</protein>
<keyword evidence="1" id="KW-0472">Membrane</keyword>
<accession>A0ABW3GZ42</accession>
<organism evidence="2 3">
    <name type="scientific">Savagea faecisuis</name>
    <dbReference type="NCBI Taxonomy" id="1274803"/>
    <lineage>
        <taxon>Bacteria</taxon>
        <taxon>Bacillati</taxon>
        <taxon>Bacillota</taxon>
        <taxon>Bacilli</taxon>
        <taxon>Bacillales</taxon>
        <taxon>Caryophanaceae</taxon>
        <taxon>Savagea</taxon>
    </lineage>
</organism>
<dbReference type="Proteomes" id="UP001596976">
    <property type="component" value="Unassembled WGS sequence"/>
</dbReference>
<evidence type="ECO:0000313" key="3">
    <source>
        <dbReference type="Proteomes" id="UP001596976"/>
    </source>
</evidence>